<dbReference type="GO" id="GO:0016740">
    <property type="term" value="F:transferase activity"/>
    <property type="evidence" value="ECO:0007669"/>
    <property type="project" value="UniProtKB-KW"/>
</dbReference>
<gene>
    <name evidence="1" type="ORF">DIT26_08450</name>
    <name evidence="2" type="ORF">XD86_0015</name>
    <name evidence="3" type="ORF">XE02_0077</name>
</gene>
<comment type="caution">
    <text evidence="3">The sequence shown here is derived from an EMBL/GenBank/DDBJ whole genome shotgun (WGS) entry which is preliminary data.</text>
</comment>
<dbReference type="Proteomes" id="UP000264215">
    <property type="component" value="Unassembled WGS sequence"/>
</dbReference>
<dbReference type="Gene3D" id="1.10.1510.10">
    <property type="entry name" value="Uncharacterised protein YqeY/AIM41 PF09424, N-terminal domain"/>
    <property type="match status" value="1"/>
</dbReference>
<evidence type="ECO:0000313" key="5">
    <source>
        <dbReference type="Proteomes" id="UP000055014"/>
    </source>
</evidence>
<dbReference type="PANTHER" id="PTHR28055:SF1">
    <property type="entry name" value="ALTERED INHERITANCE OF MITOCHONDRIA PROTEIN 41, MITOCHONDRIAL"/>
    <property type="match status" value="1"/>
</dbReference>
<protein>
    <submittedName>
        <fullName evidence="1">Glutamyl-tRNA amidotransferase</fullName>
    </submittedName>
</protein>
<evidence type="ECO:0000313" key="2">
    <source>
        <dbReference type="EMBL" id="KUK68683.1"/>
    </source>
</evidence>
<evidence type="ECO:0000313" key="6">
    <source>
        <dbReference type="Proteomes" id="UP000264215"/>
    </source>
</evidence>
<reference evidence="4 5" key="2">
    <citation type="journal article" date="2015" name="MBio">
        <title>Genome-Resolved Metagenomic Analysis Reveals Roles for Candidate Phyla and Other Microbial Community Members in Biogeochemical Transformations in Oil Reservoirs.</title>
        <authorList>
            <person name="Hu P."/>
            <person name="Tom L."/>
            <person name="Singh A."/>
            <person name="Thomas B.C."/>
            <person name="Baker B.J."/>
            <person name="Piceno Y.M."/>
            <person name="Andersen G.L."/>
            <person name="Banfield J.F."/>
        </authorList>
    </citation>
    <scope>NUCLEOTIDE SEQUENCE [LARGE SCALE GENOMIC DNA]</scope>
</reference>
<proteinExistence type="predicted"/>
<reference evidence="3" key="1">
    <citation type="journal article" date="2015" name="MBio">
        <title>Genome-resolved metagenomic analysis reveals roles for candidate phyla and other microbial community members in biogeochemical transformations in oil reservoirs.</title>
        <authorList>
            <person name="Hu P."/>
            <person name="Tom L."/>
            <person name="Singh A."/>
            <person name="Thomas B.C."/>
            <person name="Baker B.J."/>
            <person name="Piceno Y.M."/>
            <person name="Andersen G.L."/>
            <person name="Banfield J.F."/>
        </authorList>
    </citation>
    <scope>NUCLEOTIDE SEQUENCE [LARGE SCALE GENOMIC DNA]</scope>
    <source>
        <strain evidence="2">46_47</strain>
        <strain evidence="3">46_70</strain>
    </source>
</reference>
<dbReference type="SUPFAM" id="SSF89095">
    <property type="entry name" value="GatB/YqeY motif"/>
    <property type="match status" value="1"/>
</dbReference>
<evidence type="ECO:0000313" key="1">
    <source>
        <dbReference type="EMBL" id="HCO70581.1"/>
    </source>
</evidence>
<evidence type="ECO:0000313" key="3">
    <source>
        <dbReference type="EMBL" id="KUK91361.1"/>
    </source>
</evidence>
<dbReference type="Gene3D" id="1.10.10.410">
    <property type="match status" value="1"/>
</dbReference>
<dbReference type="InterPro" id="IPR003789">
    <property type="entry name" value="Asn/Gln_tRNA_amidoTrase-B-like"/>
</dbReference>
<dbReference type="InterPro" id="IPR023168">
    <property type="entry name" value="GatB_Yqey_C_2"/>
</dbReference>
<dbReference type="GO" id="GO:0016884">
    <property type="term" value="F:carbon-nitrogen ligase activity, with glutamine as amido-N-donor"/>
    <property type="evidence" value="ECO:0007669"/>
    <property type="project" value="InterPro"/>
</dbReference>
<dbReference type="PANTHER" id="PTHR28055">
    <property type="entry name" value="ALTERED INHERITANCE OF MITOCHONDRIA PROTEIN 41, MITOCHONDRIAL"/>
    <property type="match status" value="1"/>
</dbReference>
<dbReference type="Proteomes" id="UP000054260">
    <property type="component" value="Unassembled WGS sequence"/>
</dbReference>
<dbReference type="InterPro" id="IPR019004">
    <property type="entry name" value="YqeY/Aim41"/>
</dbReference>
<keyword evidence="1" id="KW-0808">Transferase</keyword>
<reference evidence="1 6" key="3">
    <citation type="journal article" date="2018" name="Nat. Biotechnol.">
        <title>A standardized bacterial taxonomy based on genome phylogeny substantially revises the tree of life.</title>
        <authorList>
            <person name="Parks D.H."/>
            <person name="Chuvochina M."/>
            <person name="Waite D.W."/>
            <person name="Rinke C."/>
            <person name="Skarshewski A."/>
            <person name="Chaumeil P.A."/>
            <person name="Hugenholtz P."/>
        </authorList>
    </citation>
    <scope>NUCLEOTIDE SEQUENCE [LARGE SCALE GENOMIC DNA]</scope>
    <source>
        <strain evidence="1">UBA9905</strain>
    </source>
</reference>
<name>A0A124G1Q2_9BACT</name>
<accession>A0A124G1Q2</accession>
<dbReference type="EMBL" id="LGGH01000001">
    <property type="protein sequence ID" value="KUK68683.1"/>
    <property type="molecule type" value="Genomic_DNA"/>
</dbReference>
<dbReference type="EMBL" id="DQBS01000188">
    <property type="protein sequence ID" value="HCO70581.1"/>
    <property type="molecule type" value="Genomic_DNA"/>
</dbReference>
<dbReference type="Pfam" id="PF09424">
    <property type="entry name" value="YqeY"/>
    <property type="match status" value="1"/>
</dbReference>
<dbReference type="Proteomes" id="UP000055014">
    <property type="component" value="Unassembled WGS sequence"/>
</dbReference>
<dbReference type="InterPro" id="IPR042184">
    <property type="entry name" value="YqeY/Aim41_N"/>
</dbReference>
<organism evidence="3 5">
    <name type="scientific">Mesotoga infera</name>
    <dbReference type="NCBI Taxonomy" id="1236046"/>
    <lineage>
        <taxon>Bacteria</taxon>
        <taxon>Thermotogati</taxon>
        <taxon>Thermotogota</taxon>
        <taxon>Thermotogae</taxon>
        <taxon>Kosmotogales</taxon>
        <taxon>Kosmotogaceae</taxon>
        <taxon>Mesotoga</taxon>
    </lineage>
</organism>
<dbReference type="EMBL" id="LGGW01000003">
    <property type="protein sequence ID" value="KUK91361.1"/>
    <property type="molecule type" value="Genomic_DNA"/>
</dbReference>
<dbReference type="PATRIC" id="fig|1236046.5.peg.649"/>
<evidence type="ECO:0000313" key="4">
    <source>
        <dbReference type="Proteomes" id="UP000054260"/>
    </source>
</evidence>
<dbReference type="AlphaFoldDB" id="A0A124G1Q2"/>
<sequence>MTLYEQIQQEMKEAMKSRDSLKTNTLRSIIASVKNYLVSSEEGRAQKVNDELLIDLIAKEAKKREESIEAYKKAGRDDLVSSESKELEILSSYLPEQLSADEIRAIALQTIDDLKANNPSDLGKVMRELMVRVKGRADGKLVNKIVRELLESR</sequence>